<sequence>MSPVFAFQKLHPISLALLFEYGSKQQMQKDSSDGVNLSATATFEKNKNSVVMQTKSRATKKPDIERIHESFTNLRASTEITVIALIKVYLALAK</sequence>
<accession>A0A9P0X8A3</accession>
<evidence type="ECO:0000313" key="2">
    <source>
        <dbReference type="Proteomes" id="UP001152562"/>
    </source>
</evidence>
<dbReference type="AlphaFoldDB" id="A0A9P0X8A3"/>
<name>A0A9P0X8A3_PIEBR</name>
<protein>
    <submittedName>
        <fullName evidence="1">Uncharacterized protein</fullName>
    </submittedName>
</protein>
<reference evidence="1" key="1">
    <citation type="submission" date="2022-05" db="EMBL/GenBank/DDBJ databases">
        <authorList>
            <person name="Okamura Y."/>
        </authorList>
    </citation>
    <scope>NUCLEOTIDE SEQUENCE</scope>
</reference>
<evidence type="ECO:0000313" key="1">
    <source>
        <dbReference type="EMBL" id="CAH4014415.1"/>
    </source>
</evidence>
<dbReference type="EMBL" id="CALOZG010000004">
    <property type="protein sequence ID" value="CAH4014415.1"/>
    <property type="molecule type" value="Genomic_DNA"/>
</dbReference>
<organism evidence="1 2">
    <name type="scientific">Pieris brassicae</name>
    <name type="common">White butterfly</name>
    <name type="synonym">Large white butterfly</name>
    <dbReference type="NCBI Taxonomy" id="7116"/>
    <lineage>
        <taxon>Eukaryota</taxon>
        <taxon>Metazoa</taxon>
        <taxon>Ecdysozoa</taxon>
        <taxon>Arthropoda</taxon>
        <taxon>Hexapoda</taxon>
        <taxon>Insecta</taxon>
        <taxon>Pterygota</taxon>
        <taxon>Neoptera</taxon>
        <taxon>Endopterygota</taxon>
        <taxon>Lepidoptera</taxon>
        <taxon>Glossata</taxon>
        <taxon>Ditrysia</taxon>
        <taxon>Papilionoidea</taxon>
        <taxon>Pieridae</taxon>
        <taxon>Pierinae</taxon>
        <taxon>Pieris</taxon>
    </lineage>
</organism>
<comment type="caution">
    <text evidence="1">The sequence shown here is derived from an EMBL/GenBank/DDBJ whole genome shotgun (WGS) entry which is preliminary data.</text>
</comment>
<proteinExistence type="predicted"/>
<dbReference type="Proteomes" id="UP001152562">
    <property type="component" value="Unassembled WGS sequence"/>
</dbReference>
<gene>
    <name evidence="1" type="ORF">PIBRA_LOCUS3354</name>
</gene>
<keyword evidence="2" id="KW-1185">Reference proteome</keyword>